<name>A0A0D0CAT3_9AGAR</name>
<sequence length="457" mass="50361">MQDSIGLPPMYVPACFGQDVELPAYSVSSDAGRSIFPSALSPTEPAFNGSAEFRHDLPFKGKNSKSSASLVLYGDAAFSKQFPTYLEDSNLQGTVKVNLENSEAVNTVVVSLRGQIVSGASTRTFFESSQTLWPHSSPLSNSNSPTKLEGEHEWPFSMNIPKEVPLSTGSKDASRNELVRLPHNCLERRLPAGIEYQVILRFTRGLFKTDYRIIAPFGYIPIIRPDLPSPRRQLAYQENTAIPGPLADPEGWYSLPSRQIAGRLFNRQSAEATCTLSLALPLSYTRGSVIPLHLVIQSYNTQALEALSSPRAIVCRLRRSLRYLSSEDLRENKQPGKVQQDHSELATWWSSPADVVEKETFRRTLHGEISLPPDLKPTTDIGKFHLEYSVVLFSFDSTSFQTSSSHSSQDVLLTHPVRIATAFASGPLPRTYTPESSSFSDFGSGSSQGLAHAPGFF</sequence>
<dbReference type="Gene3D" id="2.60.40.640">
    <property type="match status" value="1"/>
</dbReference>
<gene>
    <name evidence="3" type="ORF">GYMLUDRAFT_48099</name>
</gene>
<dbReference type="InterPro" id="IPR011021">
    <property type="entry name" value="Arrestin-like_N"/>
</dbReference>
<keyword evidence="4" id="KW-1185">Reference proteome</keyword>
<feature type="compositionally biased region" description="Low complexity" evidence="1">
    <location>
        <begin position="436"/>
        <end position="447"/>
    </location>
</feature>
<dbReference type="HOGENOM" id="CLU_025691_0_0_1"/>
<dbReference type="AlphaFoldDB" id="A0A0D0CAT3"/>
<reference evidence="3 4" key="1">
    <citation type="submission" date="2014-04" db="EMBL/GenBank/DDBJ databases">
        <title>Evolutionary Origins and Diversification of the Mycorrhizal Mutualists.</title>
        <authorList>
            <consortium name="DOE Joint Genome Institute"/>
            <consortium name="Mycorrhizal Genomics Consortium"/>
            <person name="Kohler A."/>
            <person name="Kuo A."/>
            <person name="Nagy L.G."/>
            <person name="Floudas D."/>
            <person name="Copeland A."/>
            <person name="Barry K.W."/>
            <person name="Cichocki N."/>
            <person name="Veneault-Fourrey C."/>
            <person name="LaButti K."/>
            <person name="Lindquist E.A."/>
            <person name="Lipzen A."/>
            <person name="Lundell T."/>
            <person name="Morin E."/>
            <person name="Murat C."/>
            <person name="Riley R."/>
            <person name="Ohm R."/>
            <person name="Sun H."/>
            <person name="Tunlid A."/>
            <person name="Henrissat B."/>
            <person name="Grigoriev I.V."/>
            <person name="Hibbett D.S."/>
            <person name="Martin F."/>
        </authorList>
    </citation>
    <scope>NUCLEOTIDE SEQUENCE [LARGE SCALE GENOMIC DNA]</scope>
    <source>
        <strain evidence="3 4">FD-317 M1</strain>
    </source>
</reference>
<dbReference type="Pfam" id="PF00339">
    <property type="entry name" value="Arrestin_N"/>
    <property type="match status" value="1"/>
</dbReference>
<dbReference type="GO" id="GO:0005886">
    <property type="term" value="C:plasma membrane"/>
    <property type="evidence" value="ECO:0007669"/>
    <property type="project" value="TreeGrafter"/>
</dbReference>
<evidence type="ECO:0000313" key="4">
    <source>
        <dbReference type="Proteomes" id="UP000053593"/>
    </source>
</evidence>
<proteinExistence type="predicted"/>
<dbReference type="Proteomes" id="UP000053593">
    <property type="component" value="Unassembled WGS sequence"/>
</dbReference>
<dbReference type="InterPro" id="IPR014752">
    <property type="entry name" value="Arrestin-like_C"/>
</dbReference>
<feature type="region of interest" description="Disordered" evidence="1">
    <location>
        <begin position="434"/>
        <end position="457"/>
    </location>
</feature>
<evidence type="ECO:0000256" key="1">
    <source>
        <dbReference type="SAM" id="MobiDB-lite"/>
    </source>
</evidence>
<dbReference type="GO" id="GO:0031625">
    <property type="term" value="F:ubiquitin protein ligase binding"/>
    <property type="evidence" value="ECO:0007669"/>
    <property type="project" value="TreeGrafter"/>
</dbReference>
<evidence type="ECO:0000259" key="2">
    <source>
        <dbReference type="Pfam" id="PF00339"/>
    </source>
</evidence>
<dbReference type="GO" id="GO:0030674">
    <property type="term" value="F:protein-macromolecule adaptor activity"/>
    <property type="evidence" value="ECO:0007669"/>
    <property type="project" value="TreeGrafter"/>
</dbReference>
<dbReference type="PANTHER" id="PTHR11188:SF17">
    <property type="entry name" value="FI21816P1"/>
    <property type="match status" value="1"/>
</dbReference>
<accession>A0A0D0CAT3</accession>
<dbReference type="GO" id="GO:0005829">
    <property type="term" value="C:cytosol"/>
    <property type="evidence" value="ECO:0007669"/>
    <property type="project" value="TreeGrafter"/>
</dbReference>
<dbReference type="OrthoDB" id="3261578at2759"/>
<evidence type="ECO:0000313" key="3">
    <source>
        <dbReference type="EMBL" id="KIK55147.1"/>
    </source>
</evidence>
<dbReference type="PANTHER" id="PTHR11188">
    <property type="entry name" value="ARRESTIN DOMAIN CONTAINING PROTEIN"/>
    <property type="match status" value="1"/>
</dbReference>
<feature type="domain" description="Arrestin-like N-terminal" evidence="2">
    <location>
        <begin position="78"/>
        <end position="169"/>
    </location>
</feature>
<dbReference type="GO" id="GO:0070086">
    <property type="term" value="P:ubiquitin-dependent endocytosis"/>
    <property type="evidence" value="ECO:0007669"/>
    <property type="project" value="TreeGrafter"/>
</dbReference>
<protein>
    <recommendedName>
        <fullName evidence="2">Arrestin-like N-terminal domain-containing protein</fullName>
    </recommendedName>
</protein>
<organism evidence="3 4">
    <name type="scientific">Collybiopsis luxurians FD-317 M1</name>
    <dbReference type="NCBI Taxonomy" id="944289"/>
    <lineage>
        <taxon>Eukaryota</taxon>
        <taxon>Fungi</taxon>
        <taxon>Dikarya</taxon>
        <taxon>Basidiomycota</taxon>
        <taxon>Agaricomycotina</taxon>
        <taxon>Agaricomycetes</taxon>
        <taxon>Agaricomycetidae</taxon>
        <taxon>Agaricales</taxon>
        <taxon>Marasmiineae</taxon>
        <taxon>Omphalotaceae</taxon>
        <taxon>Collybiopsis</taxon>
        <taxon>Collybiopsis luxurians</taxon>
    </lineage>
</organism>
<dbReference type="EMBL" id="KN834809">
    <property type="protein sequence ID" value="KIK55147.1"/>
    <property type="molecule type" value="Genomic_DNA"/>
</dbReference>
<dbReference type="InterPro" id="IPR050357">
    <property type="entry name" value="Arrestin_domain-protein"/>
</dbReference>